<dbReference type="RefSeq" id="WP_102243401.1">
    <property type="nucleotide sequence ID" value="NZ_CP025704.1"/>
</dbReference>
<evidence type="ECO:0000313" key="2">
    <source>
        <dbReference type="Proteomes" id="UP000235584"/>
    </source>
</evidence>
<proteinExistence type="predicted"/>
<dbReference type="KEGG" id="bsto:C0V70_08310"/>
<dbReference type="Proteomes" id="UP000235584">
    <property type="component" value="Chromosome"/>
</dbReference>
<dbReference type="EMBL" id="CP025704">
    <property type="protein sequence ID" value="AUN98110.1"/>
    <property type="molecule type" value="Genomic_DNA"/>
</dbReference>
<organism evidence="1 2">
    <name type="scientific">Bacteriovorax stolpii</name>
    <name type="common">Bdellovibrio stolpii</name>
    <dbReference type="NCBI Taxonomy" id="960"/>
    <lineage>
        <taxon>Bacteria</taxon>
        <taxon>Pseudomonadati</taxon>
        <taxon>Bdellovibrionota</taxon>
        <taxon>Bacteriovoracia</taxon>
        <taxon>Bacteriovoracales</taxon>
        <taxon>Bacteriovoracaceae</taxon>
        <taxon>Bacteriovorax</taxon>
    </lineage>
</organism>
<protein>
    <submittedName>
        <fullName evidence="1">Uncharacterized protein</fullName>
    </submittedName>
</protein>
<accession>A0A2K9NRF2</accession>
<dbReference type="AlphaFoldDB" id="A0A2K9NRF2"/>
<gene>
    <name evidence="1" type="ORF">C0V70_08310</name>
</gene>
<keyword evidence="2" id="KW-1185">Reference proteome</keyword>
<evidence type="ECO:0000313" key="1">
    <source>
        <dbReference type="EMBL" id="AUN98110.1"/>
    </source>
</evidence>
<reference evidence="1 2" key="1">
    <citation type="submission" date="2018-01" db="EMBL/GenBank/DDBJ databases">
        <title>Complete genome sequence of Bacteriovorax stolpii DSM12778.</title>
        <authorList>
            <person name="Tang B."/>
            <person name="Chang J."/>
        </authorList>
    </citation>
    <scope>NUCLEOTIDE SEQUENCE [LARGE SCALE GENOMIC DNA]</scope>
    <source>
        <strain evidence="1 2">DSM 12778</strain>
    </source>
</reference>
<name>A0A2K9NRF2_BACTC</name>
<sequence length="391" mass="46300">MVGLWSSQQSYTPSKVKRDIASDCDSMVRAIISPSVEAEKIKKKASADEALEKVYKFRTSIWNKIISTKEFESFNDIEYFRWMAIYKDAKSDLSNVNPVSIEQKMALIEVINGRLIPTAMNAEKNLSADVQKLNALKLRKLQTRMRSFDLSSKLTRDDLEDFSSELMLILKGPPATLLDYFTKNKTKRMNERLMRMVQEDILLMGLKGMVERIPEKQSYTSLERGKYIVKRFFQYKIWKYLVIPYDLPWFERVKIPDELLEKIIIDGLDAHEQELIAHLKKQNMIDHYERFRKVYKPMAFAVGFYFYYDKFNDQMSGKLDENQEEEKKRFLDEFKELSDSIMEANDTTIKSEDTLKQEQFERVLESFRKKYKEEPTPQEYEEMRAKIFGKS</sequence>